<dbReference type="EMBL" id="ML976980">
    <property type="protein sequence ID" value="KAF1961593.1"/>
    <property type="molecule type" value="Genomic_DNA"/>
</dbReference>
<dbReference type="AlphaFoldDB" id="A0A6A5U8V0"/>
<evidence type="ECO:0000256" key="1">
    <source>
        <dbReference type="SAM" id="MobiDB-lite"/>
    </source>
</evidence>
<proteinExistence type="predicted"/>
<evidence type="ECO:0000313" key="2">
    <source>
        <dbReference type="EMBL" id="KAF1961593.1"/>
    </source>
</evidence>
<sequence length="195" mass="21639">MPHANDPHHHHHHHHDIPRRLSERAAASRCSGRRHRRCGRSEASTRAALINQAISSTISSIPSQRVQPSPAASLPSRQMMQLGIRSCTLRLCNARCIGDGDARWWWGADGMSGMGRVGEFVGHAALLPMCCTIHKNSIRPTSRLQQRPCVLMTAPLALQLNDAFPSVKHPPQVRTQGYASNEVETQNVQTKETIR</sequence>
<gene>
    <name evidence="2" type="ORF">CC80DRAFT_194519</name>
</gene>
<organism evidence="2 3">
    <name type="scientific">Byssothecium circinans</name>
    <dbReference type="NCBI Taxonomy" id="147558"/>
    <lineage>
        <taxon>Eukaryota</taxon>
        <taxon>Fungi</taxon>
        <taxon>Dikarya</taxon>
        <taxon>Ascomycota</taxon>
        <taxon>Pezizomycotina</taxon>
        <taxon>Dothideomycetes</taxon>
        <taxon>Pleosporomycetidae</taxon>
        <taxon>Pleosporales</taxon>
        <taxon>Massarineae</taxon>
        <taxon>Massarinaceae</taxon>
        <taxon>Byssothecium</taxon>
    </lineage>
</organism>
<keyword evidence="3" id="KW-1185">Reference proteome</keyword>
<dbReference type="Proteomes" id="UP000800035">
    <property type="component" value="Unassembled WGS sequence"/>
</dbReference>
<evidence type="ECO:0000313" key="3">
    <source>
        <dbReference type="Proteomes" id="UP000800035"/>
    </source>
</evidence>
<accession>A0A6A5U8V0</accession>
<feature type="compositionally biased region" description="Basic residues" evidence="1">
    <location>
        <begin position="8"/>
        <end position="17"/>
    </location>
</feature>
<feature type="region of interest" description="Disordered" evidence="1">
    <location>
        <begin position="1"/>
        <end position="44"/>
    </location>
</feature>
<reference evidence="2" key="1">
    <citation type="journal article" date="2020" name="Stud. Mycol.">
        <title>101 Dothideomycetes genomes: a test case for predicting lifestyles and emergence of pathogens.</title>
        <authorList>
            <person name="Haridas S."/>
            <person name="Albert R."/>
            <person name="Binder M."/>
            <person name="Bloem J."/>
            <person name="Labutti K."/>
            <person name="Salamov A."/>
            <person name="Andreopoulos B."/>
            <person name="Baker S."/>
            <person name="Barry K."/>
            <person name="Bills G."/>
            <person name="Bluhm B."/>
            <person name="Cannon C."/>
            <person name="Castanera R."/>
            <person name="Culley D."/>
            <person name="Daum C."/>
            <person name="Ezra D."/>
            <person name="Gonzalez J."/>
            <person name="Henrissat B."/>
            <person name="Kuo A."/>
            <person name="Liang C."/>
            <person name="Lipzen A."/>
            <person name="Lutzoni F."/>
            <person name="Magnuson J."/>
            <person name="Mondo S."/>
            <person name="Nolan M."/>
            <person name="Ohm R."/>
            <person name="Pangilinan J."/>
            <person name="Park H.-J."/>
            <person name="Ramirez L."/>
            <person name="Alfaro M."/>
            <person name="Sun H."/>
            <person name="Tritt A."/>
            <person name="Yoshinaga Y."/>
            <person name="Zwiers L.-H."/>
            <person name="Turgeon B."/>
            <person name="Goodwin S."/>
            <person name="Spatafora J."/>
            <person name="Crous P."/>
            <person name="Grigoriev I."/>
        </authorList>
    </citation>
    <scope>NUCLEOTIDE SEQUENCE</scope>
    <source>
        <strain evidence="2">CBS 675.92</strain>
    </source>
</reference>
<name>A0A6A5U8V0_9PLEO</name>
<protein>
    <submittedName>
        <fullName evidence="2">Uncharacterized protein</fullName>
    </submittedName>
</protein>